<comment type="caution">
    <text evidence="1">The sequence shown here is derived from an EMBL/GenBank/DDBJ whole genome shotgun (WGS) entry which is preliminary data.</text>
</comment>
<dbReference type="EMBL" id="SVCA01000002">
    <property type="protein sequence ID" value="MBE6084593.1"/>
    <property type="molecule type" value="Genomic_DNA"/>
</dbReference>
<protein>
    <submittedName>
        <fullName evidence="1">Uncharacterized protein</fullName>
    </submittedName>
</protein>
<proteinExistence type="predicted"/>
<name>A0A927WDD3_SELRU</name>
<dbReference type="Proteomes" id="UP000772151">
    <property type="component" value="Unassembled WGS sequence"/>
</dbReference>
<sequence length="112" mass="12415">MSIKESKKMNFEELDGVAGGTIVETVADSIELYKRGLLNSEYDSCAAVRNKLHEMGYGGYVDNGGMANGNIYTDKDGNTISRKQFWINFDKENNTKIIRGSQLDPLKDSLGL</sequence>
<evidence type="ECO:0000313" key="1">
    <source>
        <dbReference type="EMBL" id="MBE6084593.1"/>
    </source>
</evidence>
<dbReference type="AlphaFoldDB" id="A0A927WDD3"/>
<gene>
    <name evidence="1" type="ORF">E7203_03850</name>
</gene>
<evidence type="ECO:0000313" key="2">
    <source>
        <dbReference type="Proteomes" id="UP000772151"/>
    </source>
</evidence>
<reference evidence="1" key="1">
    <citation type="submission" date="2019-04" db="EMBL/GenBank/DDBJ databases">
        <title>Evolution of Biomass-Degrading Anaerobic Consortia Revealed by Metagenomics.</title>
        <authorList>
            <person name="Peng X."/>
        </authorList>
    </citation>
    <scope>NUCLEOTIDE SEQUENCE</scope>
    <source>
        <strain evidence="1">SIG242</strain>
    </source>
</reference>
<organism evidence="1 2">
    <name type="scientific">Selenomonas ruminantium</name>
    <dbReference type="NCBI Taxonomy" id="971"/>
    <lineage>
        <taxon>Bacteria</taxon>
        <taxon>Bacillati</taxon>
        <taxon>Bacillota</taxon>
        <taxon>Negativicutes</taxon>
        <taxon>Selenomonadales</taxon>
        <taxon>Selenomonadaceae</taxon>
        <taxon>Selenomonas</taxon>
    </lineage>
</organism>
<dbReference type="RefSeq" id="WP_303668680.1">
    <property type="nucleotide sequence ID" value="NZ_SVCA01000002.1"/>
</dbReference>
<accession>A0A927WDD3</accession>